<evidence type="ECO:0000256" key="10">
    <source>
        <dbReference type="ARBA" id="ARBA00023136"/>
    </source>
</evidence>
<dbReference type="GO" id="GO:0043190">
    <property type="term" value="C:ATP-binding cassette (ABC) transporter complex"/>
    <property type="evidence" value="ECO:0007669"/>
    <property type="project" value="InterPro"/>
</dbReference>
<accession>A0A1X1EMA9</accession>
<keyword evidence="5" id="KW-0813">Transport</keyword>
<organism evidence="13 14">
    <name type="scientific">Pantoea cypripedii</name>
    <name type="common">Pectobacterium cypripedii</name>
    <name type="synonym">Erwinia cypripedii</name>
    <dbReference type="NCBI Taxonomy" id="55209"/>
    <lineage>
        <taxon>Bacteria</taxon>
        <taxon>Pseudomonadati</taxon>
        <taxon>Pseudomonadota</taxon>
        <taxon>Gammaproteobacteria</taxon>
        <taxon>Enterobacterales</taxon>
        <taxon>Erwiniaceae</taxon>
        <taxon>Pantoea</taxon>
    </lineage>
</organism>
<comment type="subcellular location">
    <subcellularLocation>
        <location evidence="2">Cell inner membrane</location>
        <topology evidence="2">Multi-pass membrane protein</topology>
    </subcellularLocation>
</comment>
<evidence type="ECO:0000256" key="8">
    <source>
        <dbReference type="ARBA" id="ARBA00022692"/>
    </source>
</evidence>
<feature type="transmembrane region" description="Helical" evidence="12">
    <location>
        <begin position="294"/>
        <end position="311"/>
    </location>
</feature>
<keyword evidence="10 12" id="KW-0472">Membrane</keyword>
<reference evidence="13 14" key="1">
    <citation type="journal article" date="2017" name="Antonie Van Leeuwenhoek">
        <title>Phylogenomic resolution of the bacterial genus Pantoea and its relationship with Erwinia and Tatumella.</title>
        <authorList>
            <person name="Palmer M."/>
            <person name="Steenkamp E.T."/>
            <person name="Coetzee M.P."/>
            <person name="Chan W.Y."/>
            <person name="van Zyl E."/>
            <person name="De Maayer P."/>
            <person name="Coutinho T.A."/>
            <person name="Blom J."/>
            <person name="Smits T.H."/>
            <person name="Duffy B."/>
            <person name="Venter S.N."/>
        </authorList>
    </citation>
    <scope>NUCLEOTIDE SEQUENCE [LARGE SCALE GENOMIC DNA]</scope>
    <source>
        <strain evidence="13 14">LMG 2657</strain>
    </source>
</reference>
<gene>
    <name evidence="13" type="ORF">HA50_25905</name>
</gene>
<evidence type="ECO:0000256" key="4">
    <source>
        <dbReference type="ARBA" id="ARBA00014213"/>
    </source>
</evidence>
<comment type="similarity">
    <text evidence="3">Belongs to the LptF/LptG family.</text>
</comment>
<keyword evidence="6" id="KW-1003">Cell membrane</keyword>
<dbReference type="OrthoDB" id="9778062at2"/>
<evidence type="ECO:0000256" key="1">
    <source>
        <dbReference type="ARBA" id="ARBA00002265"/>
    </source>
</evidence>
<keyword evidence="7" id="KW-0997">Cell inner membrane</keyword>
<evidence type="ECO:0000256" key="5">
    <source>
        <dbReference type="ARBA" id="ARBA00022448"/>
    </source>
</evidence>
<protein>
    <recommendedName>
        <fullName evidence="4">Lipopolysaccharide export system permease protein LptF</fullName>
    </recommendedName>
</protein>
<dbReference type="GO" id="GO:0055085">
    <property type="term" value="P:transmembrane transport"/>
    <property type="evidence" value="ECO:0007669"/>
    <property type="project" value="InterPro"/>
</dbReference>
<dbReference type="InterPro" id="IPR030922">
    <property type="entry name" value="LptF"/>
</dbReference>
<evidence type="ECO:0000256" key="11">
    <source>
        <dbReference type="ARBA" id="ARBA00026081"/>
    </source>
</evidence>
<feature type="transmembrane region" description="Helical" evidence="12">
    <location>
        <begin position="12"/>
        <end position="33"/>
    </location>
</feature>
<dbReference type="RefSeq" id="WP_084879736.1">
    <property type="nucleotide sequence ID" value="NZ_JAGGMY010000002.1"/>
</dbReference>
<dbReference type="Pfam" id="PF03739">
    <property type="entry name" value="LptF_LptG"/>
    <property type="match status" value="1"/>
</dbReference>
<evidence type="ECO:0000256" key="2">
    <source>
        <dbReference type="ARBA" id="ARBA00004429"/>
    </source>
</evidence>
<keyword evidence="8 12" id="KW-0812">Transmembrane</keyword>
<dbReference type="InterPro" id="IPR005495">
    <property type="entry name" value="LptG/LptF_permease"/>
</dbReference>
<dbReference type="PROSITE" id="PS51257">
    <property type="entry name" value="PROKAR_LIPOPROTEIN"/>
    <property type="match status" value="1"/>
</dbReference>
<comment type="subunit">
    <text evidence="11">Component of the lipopolysaccharide transport and assembly complex. The LptBFG transporter is composed of two ATP-binding proteins (LptB) and two transmembrane proteins (LptF and LptG).</text>
</comment>
<dbReference type="GO" id="GO:0015920">
    <property type="term" value="P:lipopolysaccharide transport"/>
    <property type="evidence" value="ECO:0007669"/>
    <property type="project" value="TreeGrafter"/>
</dbReference>
<name>A0A1X1EMA9_PANCY</name>
<dbReference type="STRING" id="55209.HA50_25905"/>
<sequence>MYLIERYIIAEIGRLVMIIVGFLIFMFACYSSQRYLTEAANGTLALSVVFDVVFYKVIIALEMLLPIGLYVSIAVALGQLYNDSEITALFASGAAPTKIYNSVLVLAIPLGILVTVLSLYGRPWAYAKIYQLEQQSQSELDVSHFQANKFNTSDDGRMVLASRINKDENHLTDALIYTNSGGKTSVYRAHSVDVIDPSPSSPSVLLRSGTSYVLDRTGTFDKRQTFTNLKMDLKPIIQNIEVRRKSASVAELARSSDPGDTAELQWRQSRGITAVLMAFLAIFLSKIKPRQGRFSTLLPLTIMFTAIYYGGNLTRTLVSNHSLPAMPGLWVVPFIMLIVVLLFIAHELSLLKRLFR</sequence>
<evidence type="ECO:0000256" key="6">
    <source>
        <dbReference type="ARBA" id="ARBA00022475"/>
    </source>
</evidence>
<evidence type="ECO:0000256" key="3">
    <source>
        <dbReference type="ARBA" id="ARBA00007725"/>
    </source>
</evidence>
<comment type="caution">
    <text evidence="13">The sequence shown here is derived from an EMBL/GenBank/DDBJ whole genome shotgun (WGS) entry which is preliminary data.</text>
</comment>
<evidence type="ECO:0000313" key="14">
    <source>
        <dbReference type="Proteomes" id="UP000193749"/>
    </source>
</evidence>
<evidence type="ECO:0000256" key="12">
    <source>
        <dbReference type="SAM" id="Phobius"/>
    </source>
</evidence>
<keyword evidence="14" id="KW-1185">Reference proteome</keyword>
<feature type="transmembrane region" description="Helical" evidence="12">
    <location>
        <begin position="53"/>
        <end position="78"/>
    </location>
</feature>
<evidence type="ECO:0000313" key="13">
    <source>
        <dbReference type="EMBL" id="ORM90016.1"/>
    </source>
</evidence>
<comment type="function">
    <text evidence="1">Part of the ABC transporter complex LptBFG involved in the translocation of lipopolysaccharide (LPS) from the inner membrane to the outer membrane.</text>
</comment>
<dbReference type="PANTHER" id="PTHR33529">
    <property type="entry name" value="SLR0882 PROTEIN-RELATED"/>
    <property type="match status" value="1"/>
</dbReference>
<evidence type="ECO:0000256" key="7">
    <source>
        <dbReference type="ARBA" id="ARBA00022519"/>
    </source>
</evidence>
<feature type="transmembrane region" description="Helical" evidence="12">
    <location>
        <begin position="331"/>
        <end position="351"/>
    </location>
</feature>
<dbReference type="Proteomes" id="UP000193749">
    <property type="component" value="Unassembled WGS sequence"/>
</dbReference>
<proteinExistence type="inferred from homology"/>
<dbReference type="NCBIfam" id="TIGR04407">
    <property type="entry name" value="LptF_YjgP"/>
    <property type="match status" value="1"/>
</dbReference>
<feature type="transmembrane region" description="Helical" evidence="12">
    <location>
        <begin position="99"/>
        <end position="120"/>
    </location>
</feature>
<evidence type="ECO:0000256" key="9">
    <source>
        <dbReference type="ARBA" id="ARBA00022989"/>
    </source>
</evidence>
<dbReference type="AlphaFoldDB" id="A0A1X1EMA9"/>
<dbReference type="PANTHER" id="PTHR33529:SF7">
    <property type="entry name" value="LIPOPOLYSACCHARIDE EXPORT SYSTEM PERMEASE PROTEIN LPTF"/>
    <property type="match status" value="1"/>
</dbReference>
<keyword evidence="9 12" id="KW-1133">Transmembrane helix</keyword>
<dbReference type="EMBL" id="MLJI01000002">
    <property type="protein sequence ID" value="ORM90016.1"/>
    <property type="molecule type" value="Genomic_DNA"/>
</dbReference>